<organism evidence="1 2">
    <name type="scientific">Hyalomma asiaticum</name>
    <name type="common">Tick</name>
    <dbReference type="NCBI Taxonomy" id="266040"/>
    <lineage>
        <taxon>Eukaryota</taxon>
        <taxon>Metazoa</taxon>
        <taxon>Ecdysozoa</taxon>
        <taxon>Arthropoda</taxon>
        <taxon>Chelicerata</taxon>
        <taxon>Arachnida</taxon>
        <taxon>Acari</taxon>
        <taxon>Parasitiformes</taxon>
        <taxon>Ixodida</taxon>
        <taxon>Ixodoidea</taxon>
        <taxon>Ixodidae</taxon>
        <taxon>Hyalomminae</taxon>
        <taxon>Hyalomma</taxon>
    </lineage>
</organism>
<sequence length="136" mass="14958">MDAMVRLLSVSTSLKEIVAQPIVQTNVPSTARALAVNRSVTKLSLYVEACRSLEDLFGVLELNDNLKELSLYGDVHVNRSCTAAVASALEHNSCLRRLHIDSLIRHDSEGLGQLWMAQSKNCTYSKFLTCTATTFA</sequence>
<dbReference type="EMBL" id="CM023485">
    <property type="protein sequence ID" value="KAH6931159.1"/>
    <property type="molecule type" value="Genomic_DNA"/>
</dbReference>
<evidence type="ECO:0000313" key="1">
    <source>
        <dbReference type="EMBL" id="KAH6931159.1"/>
    </source>
</evidence>
<name>A0ACB7SBK8_HYAAI</name>
<accession>A0ACB7SBK8</accession>
<comment type="caution">
    <text evidence="1">The sequence shown here is derived from an EMBL/GenBank/DDBJ whole genome shotgun (WGS) entry which is preliminary data.</text>
</comment>
<protein>
    <submittedName>
        <fullName evidence="1">Uncharacterized protein</fullName>
    </submittedName>
</protein>
<gene>
    <name evidence="1" type="ORF">HPB50_022590</name>
</gene>
<dbReference type="Proteomes" id="UP000821845">
    <property type="component" value="Chromosome 5"/>
</dbReference>
<keyword evidence="2" id="KW-1185">Reference proteome</keyword>
<evidence type="ECO:0000313" key="2">
    <source>
        <dbReference type="Proteomes" id="UP000821845"/>
    </source>
</evidence>
<proteinExistence type="predicted"/>
<reference evidence="1" key="1">
    <citation type="submission" date="2020-05" db="EMBL/GenBank/DDBJ databases">
        <title>Large-scale comparative analyses of tick genomes elucidate their genetic diversity and vector capacities.</title>
        <authorList>
            <person name="Jia N."/>
            <person name="Wang J."/>
            <person name="Shi W."/>
            <person name="Du L."/>
            <person name="Sun Y."/>
            <person name="Zhan W."/>
            <person name="Jiang J."/>
            <person name="Wang Q."/>
            <person name="Zhang B."/>
            <person name="Ji P."/>
            <person name="Sakyi L.B."/>
            <person name="Cui X."/>
            <person name="Yuan T."/>
            <person name="Jiang B."/>
            <person name="Yang W."/>
            <person name="Lam T.T.-Y."/>
            <person name="Chang Q."/>
            <person name="Ding S."/>
            <person name="Wang X."/>
            <person name="Zhu J."/>
            <person name="Ruan X."/>
            <person name="Zhao L."/>
            <person name="Wei J."/>
            <person name="Que T."/>
            <person name="Du C."/>
            <person name="Cheng J."/>
            <person name="Dai P."/>
            <person name="Han X."/>
            <person name="Huang E."/>
            <person name="Gao Y."/>
            <person name="Liu J."/>
            <person name="Shao H."/>
            <person name="Ye R."/>
            <person name="Li L."/>
            <person name="Wei W."/>
            <person name="Wang X."/>
            <person name="Wang C."/>
            <person name="Yang T."/>
            <person name="Huo Q."/>
            <person name="Li W."/>
            <person name="Guo W."/>
            <person name="Chen H."/>
            <person name="Zhou L."/>
            <person name="Ni X."/>
            <person name="Tian J."/>
            <person name="Zhou Y."/>
            <person name="Sheng Y."/>
            <person name="Liu T."/>
            <person name="Pan Y."/>
            <person name="Xia L."/>
            <person name="Li J."/>
            <person name="Zhao F."/>
            <person name="Cao W."/>
        </authorList>
    </citation>
    <scope>NUCLEOTIDE SEQUENCE</scope>
    <source>
        <strain evidence="1">Hyas-2018</strain>
    </source>
</reference>